<dbReference type="Proteomes" id="UP001215712">
    <property type="component" value="Unassembled WGS sequence"/>
</dbReference>
<reference evidence="1" key="1">
    <citation type="journal article" date="2023" name="IMA Fungus">
        <title>Comparative genomic study of the Penicillium genus elucidates a diverse pangenome and 15 lateral gene transfer events.</title>
        <authorList>
            <person name="Petersen C."/>
            <person name="Sorensen T."/>
            <person name="Nielsen M.R."/>
            <person name="Sondergaard T.E."/>
            <person name="Sorensen J.L."/>
            <person name="Fitzpatrick D.A."/>
            <person name="Frisvad J.C."/>
            <person name="Nielsen K.L."/>
        </authorList>
    </citation>
    <scope>NUCLEOTIDE SEQUENCE</scope>
    <source>
        <strain evidence="1">IBT 17514</strain>
    </source>
</reference>
<sequence>MGVLKAYAFITVQTDNKFVSMHRLVHLAIRNWLREEGQLKGWLLRALDHFNGIFPSSEHKNRSLWREYLPHAQFILQSREISQRNEFQTLAETVGDCLYHDERYNEAGTLFQEICIARWGQSEKGDGDQDILLILGRLSSTYRKQGRLKDAEVLGVQLMETRKRVLGFEHTDTLTSMKNLAQGRLREAKMLERRVLETVMTISGADLGDP</sequence>
<dbReference type="InterPro" id="IPR053137">
    <property type="entry name" value="NLR-like"/>
</dbReference>
<evidence type="ECO:0008006" key="3">
    <source>
        <dbReference type="Google" id="ProtNLM"/>
    </source>
</evidence>
<proteinExistence type="predicted"/>
<keyword evidence="2" id="KW-1185">Reference proteome</keyword>
<dbReference type="PANTHER" id="PTHR46082:SF6">
    <property type="entry name" value="AAA+ ATPASE DOMAIN-CONTAINING PROTEIN-RELATED"/>
    <property type="match status" value="1"/>
</dbReference>
<dbReference type="AlphaFoldDB" id="A0AAD6MRK2"/>
<dbReference type="InterPro" id="IPR011990">
    <property type="entry name" value="TPR-like_helical_dom_sf"/>
</dbReference>
<dbReference type="Gene3D" id="1.25.40.10">
    <property type="entry name" value="Tetratricopeptide repeat domain"/>
    <property type="match status" value="1"/>
</dbReference>
<name>A0AAD6MRK2_9EURO</name>
<dbReference type="EMBL" id="JAQJAN010000019">
    <property type="protein sequence ID" value="KAJ5709207.1"/>
    <property type="molecule type" value="Genomic_DNA"/>
</dbReference>
<comment type="caution">
    <text evidence="1">The sequence shown here is derived from an EMBL/GenBank/DDBJ whole genome shotgun (WGS) entry which is preliminary data.</text>
</comment>
<evidence type="ECO:0000313" key="2">
    <source>
        <dbReference type="Proteomes" id="UP001215712"/>
    </source>
</evidence>
<evidence type="ECO:0000313" key="1">
    <source>
        <dbReference type="EMBL" id="KAJ5709207.1"/>
    </source>
</evidence>
<dbReference type="PANTHER" id="PTHR46082">
    <property type="entry name" value="ATP/GTP-BINDING PROTEIN-RELATED"/>
    <property type="match status" value="1"/>
</dbReference>
<protein>
    <recommendedName>
        <fullName evidence="3">Kinesin light chain</fullName>
    </recommendedName>
</protein>
<gene>
    <name evidence="1" type="ORF">N7493_010541</name>
</gene>
<organism evidence="1 2">
    <name type="scientific">Penicillium malachiteum</name>
    <dbReference type="NCBI Taxonomy" id="1324776"/>
    <lineage>
        <taxon>Eukaryota</taxon>
        <taxon>Fungi</taxon>
        <taxon>Dikarya</taxon>
        <taxon>Ascomycota</taxon>
        <taxon>Pezizomycotina</taxon>
        <taxon>Eurotiomycetes</taxon>
        <taxon>Eurotiomycetidae</taxon>
        <taxon>Eurotiales</taxon>
        <taxon>Aspergillaceae</taxon>
        <taxon>Penicillium</taxon>
    </lineage>
</organism>
<dbReference type="Pfam" id="PF13374">
    <property type="entry name" value="TPR_10"/>
    <property type="match status" value="1"/>
</dbReference>
<reference evidence="1" key="2">
    <citation type="submission" date="2023-01" db="EMBL/GenBank/DDBJ databases">
        <authorList>
            <person name="Petersen C."/>
        </authorList>
    </citation>
    <scope>NUCLEOTIDE SEQUENCE</scope>
    <source>
        <strain evidence="1">IBT 17514</strain>
    </source>
</reference>
<accession>A0AAD6MRK2</accession>